<dbReference type="AlphaFoldDB" id="A0A8H3D2Q3"/>
<name>A0A8H3D2Q3_9AGAM</name>
<feature type="region of interest" description="Disordered" evidence="1">
    <location>
        <begin position="190"/>
        <end position="212"/>
    </location>
</feature>
<evidence type="ECO:0000313" key="3">
    <source>
        <dbReference type="EMBL" id="CAE6505042.1"/>
    </source>
</evidence>
<protein>
    <submittedName>
        <fullName evidence="3">Uncharacterized protein</fullName>
    </submittedName>
</protein>
<feature type="chain" id="PRO_5034439419" evidence="2">
    <location>
        <begin position="22"/>
        <end position="406"/>
    </location>
</feature>
<reference evidence="3" key="1">
    <citation type="submission" date="2021-01" db="EMBL/GenBank/DDBJ databases">
        <authorList>
            <person name="Kaushik A."/>
        </authorList>
    </citation>
    <scope>NUCLEOTIDE SEQUENCE</scope>
    <source>
        <strain evidence="3">AG4-RS23</strain>
    </source>
</reference>
<feature type="compositionally biased region" description="Polar residues" evidence="1">
    <location>
        <begin position="368"/>
        <end position="385"/>
    </location>
</feature>
<feature type="compositionally biased region" description="Polar residues" evidence="1">
    <location>
        <begin position="197"/>
        <end position="212"/>
    </location>
</feature>
<gene>
    <name evidence="3" type="ORF">RDB_LOCUS128429</name>
</gene>
<accession>A0A8H3D2Q3</accession>
<evidence type="ECO:0000256" key="1">
    <source>
        <dbReference type="SAM" id="MobiDB-lite"/>
    </source>
</evidence>
<dbReference type="EMBL" id="CAJMWY010003685">
    <property type="protein sequence ID" value="CAE6505042.1"/>
    <property type="molecule type" value="Genomic_DNA"/>
</dbReference>
<dbReference type="Gene3D" id="2.60.120.260">
    <property type="entry name" value="Galactose-binding domain-like"/>
    <property type="match status" value="2"/>
</dbReference>
<dbReference type="Proteomes" id="UP000663861">
    <property type="component" value="Unassembled WGS sequence"/>
</dbReference>
<keyword evidence="2" id="KW-0732">Signal</keyword>
<feature type="region of interest" description="Disordered" evidence="1">
    <location>
        <begin position="362"/>
        <end position="406"/>
    </location>
</feature>
<organism evidence="3 4">
    <name type="scientific">Rhizoctonia solani</name>
    <dbReference type="NCBI Taxonomy" id="456999"/>
    <lineage>
        <taxon>Eukaryota</taxon>
        <taxon>Fungi</taxon>
        <taxon>Dikarya</taxon>
        <taxon>Basidiomycota</taxon>
        <taxon>Agaricomycotina</taxon>
        <taxon>Agaricomycetes</taxon>
        <taxon>Cantharellales</taxon>
        <taxon>Ceratobasidiaceae</taxon>
        <taxon>Rhizoctonia</taxon>
    </lineage>
</organism>
<proteinExistence type="predicted"/>
<sequence>MASSWLICTWLYIVTLGMVHALTTQVDDSEIYESTRPNGIQYPSTQPGGDWARLFPPDSDGRYQSTILFTGTVGALAVYFFKGTSIGYYSDMSPQLENMLVTLDGRNSSSINTEGASAYQKLLWSESNLDDGDHQLIVSLGLGSDSEFTASLDYLEVTHTGDITPSKLGPGARDSHSGVIIDNKDPQINYKGEWSSRRSNPPRSHYYSGSQHSTKQLGDSLTFNFTGTAIYYFAEKKPSNGRVSISIDGGAGDTVDTSLPASDDNPPQFSQVLCWSQTGLSDRPHTVKITHMGDSGMDVSLDFFKYTPSQKGGSQSTPLAAIIGGSVGGGLFLIIGPPERVDNDTKDSEKLASQSIVETTVPYKGHQQEPTNKPMSEVSVSSAGPASSRARMTPQLYHGLPEPHTA</sequence>
<comment type="caution">
    <text evidence="3">The sequence shown here is derived from an EMBL/GenBank/DDBJ whole genome shotgun (WGS) entry which is preliminary data.</text>
</comment>
<feature type="signal peptide" evidence="2">
    <location>
        <begin position="1"/>
        <end position="21"/>
    </location>
</feature>
<evidence type="ECO:0000313" key="4">
    <source>
        <dbReference type="Proteomes" id="UP000663861"/>
    </source>
</evidence>
<evidence type="ECO:0000256" key="2">
    <source>
        <dbReference type="SAM" id="SignalP"/>
    </source>
</evidence>